<feature type="signal peptide" evidence="2">
    <location>
        <begin position="1"/>
        <end position="20"/>
    </location>
</feature>
<keyword evidence="2" id="KW-0732">Signal</keyword>
<organism evidence="3 4">
    <name type="scientific">Eleginops maclovinus</name>
    <name type="common">Patagonian blennie</name>
    <name type="synonym">Eleginus maclovinus</name>
    <dbReference type="NCBI Taxonomy" id="56733"/>
    <lineage>
        <taxon>Eukaryota</taxon>
        <taxon>Metazoa</taxon>
        <taxon>Chordata</taxon>
        <taxon>Craniata</taxon>
        <taxon>Vertebrata</taxon>
        <taxon>Euteleostomi</taxon>
        <taxon>Actinopterygii</taxon>
        <taxon>Neopterygii</taxon>
        <taxon>Teleostei</taxon>
        <taxon>Neoteleostei</taxon>
        <taxon>Acanthomorphata</taxon>
        <taxon>Eupercaria</taxon>
        <taxon>Perciformes</taxon>
        <taxon>Notothenioidei</taxon>
        <taxon>Eleginopidae</taxon>
        <taxon>Eleginops</taxon>
    </lineage>
</organism>
<evidence type="ECO:0008006" key="5">
    <source>
        <dbReference type="Google" id="ProtNLM"/>
    </source>
</evidence>
<gene>
    <name evidence="3" type="ORF">PBY51_005071</name>
</gene>
<reference evidence="3 4" key="2">
    <citation type="journal article" date="2023" name="Mol. Biol. Evol.">
        <title>Genomics of Secondarily Temperate Adaptation in the Only Non-Antarctic Icefish.</title>
        <authorList>
            <person name="Rivera-Colon A.G."/>
            <person name="Rayamajhi N."/>
            <person name="Minhas B.F."/>
            <person name="Madrigal G."/>
            <person name="Bilyk K.T."/>
            <person name="Yoon V."/>
            <person name="Hune M."/>
            <person name="Gregory S."/>
            <person name="Cheng C.H.C."/>
            <person name="Catchen J.M."/>
        </authorList>
    </citation>
    <scope>NUCLEOTIDE SEQUENCE [LARGE SCALE GENOMIC DNA]</scope>
    <source>
        <strain evidence="3">JMC-PN-2008</strain>
    </source>
</reference>
<dbReference type="AlphaFoldDB" id="A0AAN8AA00"/>
<evidence type="ECO:0000256" key="1">
    <source>
        <dbReference type="SAM" id="MobiDB-lite"/>
    </source>
</evidence>
<dbReference type="Proteomes" id="UP001346869">
    <property type="component" value="Unassembled WGS sequence"/>
</dbReference>
<feature type="region of interest" description="Disordered" evidence="1">
    <location>
        <begin position="61"/>
        <end position="82"/>
    </location>
</feature>
<dbReference type="EMBL" id="JAUZQC010000018">
    <property type="protein sequence ID" value="KAK5854921.1"/>
    <property type="molecule type" value="Genomic_DNA"/>
</dbReference>
<accession>A0AAN8AA00</accession>
<sequence>MLLICILKISCTCCICRVLAVSLDFTSSHTTNTCGREKYGGIYAYTIQSALWMLLIGKPPEPMSDKRESPSANRGSLRALHV</sequence>
<keyword evidence="4" id="KW-1185">Reference proteome</keyword>
<proteinExistence type="predicted"/>
<name>A0AAN8AA00_ELEMC</name>
<reference evidence="3 4" key="1">
    <citation type="journal article" date="2023" name="Genes (Basel)">
        <title>Chromosome-Level Genome Assembly and Circadian Gene Repertoire of the Patagonia Blennie Eleginops maclovinus-The Closest Ancestral Proxy of Antarctic Cryonotothenioids.</title>
        <authorList>
            <person name="Cheng C.C."/>
            <person name="Rivera-Colon A.G."/>
            <person name="Minhas B.F."/>
            <person name="Wilson L."/>
            <person name="Rayamajhi N."/>
            <person name="Vargas-Chacoff L."/>
            <person name="Catchen J.M."/>
        </authorList>
    </citation>
    <scope>NUCLEOTIDE SEQUENCE [LARGE SCALE GENOMIC DNA]</scope>
    <source>
        <strain evidence="3">JMC-PN-2008</strain>
    </source>
</reference>
<feature type="chain" id="PRO_5042858824" description="Secreted protein" evidence="2">
    <location>
        <begin position="21"/>
        <end position="82"/>
    </location>
</feature>
<evidence type="ECO:0000313" key="3">
    <source>
        <dbReference type="EMBL" id="KAK5854921.1"/>
    </source>
</evidence>
<protein>
    <recommendedName>
        <fullName evidence="5">Secreted protein</fullName>
    </recommendedName>
</protein>
<comment type="caution">
    <text evidence="3">The sequence shown here is derived from an EMBL/GenBank/DDBJ whole genome shotgun (WGS) entry which is preliminary data.</text>
</comment>
<evidence type="ECO:0000313" key="4">
    <source>
        <dbReference type="Proteomes" id="UP001346869"/>
    </source>
</evidence>
<evidence type="ECO:0000256" key="2">
    <source>
        <dbReference type="SAM" id="SignalP"/>
    </source>
</evidence>